<evidence type="ECO:0000313" key="2">
    <source>
        <dbReference type="EMBL" id="ODR92456.1"/>
    </source>
</evidence>
<protein>
    <recommendedName>
        <fullName evidence="1">Methyltransferase type 11 domain-containing protein</fullName>
    </recommendedName>
</protein>
<dbReference type="STRING" id="1752398.A8M32_05345"/>
<dbReference type="InterPro" id="IPR029063">
    <property type="entry name" value="SAM-dependent_MTases_sf"/>
</dbReference>
<comment type="caution">
    <text evidence="2">The sequence shown here is derived from an EMBL/GenBank/DDBJ whole genome shotgun (WGS) entry which is preliminary data.</text>
</comment>
<evidence type="ECO:0000313" key="3">
    <source>
        <dbReference type="Proteomes" id="UP000094342"/>
    </source>
</evidence>
<sequence>MSRKTYFGGKLSTKNLVRLCKENASEKRTIIIHTEDVDYREFFPNSFLVSKAPTKGYDLLVDKYYHLDGIESESYDVALCTGLLEHVPDPQRLIDDIKRILKPNGKLIISASAVFSFHEGPDNFFHFTPFAFKLLFKDWSEIEVLRGASKPFETIGILIQRILYQCDVFPLARPFIEIMARTARIFDIFVTEQFDITWKYSDDHKIDSMMPSNIQAVVRK</sequence>
<dbReference type="Pfam" id="PF08241">
    <property type="entry name" value="Methyltransf_11"/>
    <property type="match status" value="1"/>
</dbReference>
<dbReference type="SUPFAM" id="SSF53335">
    <property type="entry name" value="S-adenosyl-L-methionine-dependent methyltransferases"/>
    <property type="match status" value="1"/>
</dbReference>
<dbReference type="Proteomes" id="UP000094342">
    <property type="component" value="Unassembled WGS sequence"/>
</dbReference>
<organism evidence="2 3">
    <name type="scientific">Sinorhizobium alkalisoli</name>
    <dbReference type="NCBI Taxonomy" id="1752398"/>
    <lineage>
        <taxon>Bacteria</taxon>
        <taxon>Pseudomonadati</taxon>
        <taxon>Pseudomonadota</taxon>
        <taxon>Alphaproteobacteria</taxon>
        <taxon>Hyphomicrobiales</taxon>
        <taxon>Rhizobiaceae</taxon>
        <taxon>Sinorhizobium/Ensifer group</taxon>
        <taxon>Sinorhizobium</taxon>
    </lineage>
</organism>
<dbReference type="GO" id="GO:0008757">
    <property type="term" value="F:S-adenosylmethionine-dependent methyltransferase activity"/>
    <property type="evidence" value="ECO:0007669"/>
    <property type="project" value="InterPro"/>
</dbReference>
<dbReference type="AlphaFoldDB" id="A0A1E3VHW9"/>
<accession>A0A1E3VHW9</accession>
<proteinExistence type="predicted"/>
<name>A0A1E3VHW9_9HYPH</name>
<keyword evidence="3" id="KW-1185">Reference proteome</keyword>
<evidence type="ECO:0000259" key="1">
    <source>
        <dbReference type="Pfam" id="PF08241"/>
    </source>
</evidence>
<dbReference type="EMBL" id="LYBW01000044">
    <property type="protein sequence ID" value="ODR92456.1"/>
    <property type="molecule type" value="Genomic_DNA"/>
</dbReference>
<dbReference type="Gene3D" id="3.40.50.150">
    <property type="entry name" value="Vaccinia Virus protein VP39"/>
    <property type="match status" value="1"/>
</dbReference>
<feature type="domain" description="Methyltransferase type 11" evidence="1">
    <location>
        <begin position="57"/>
        <end position="109"/>
    </location>
</feature>
<gene>
    <name evidence="2" type="ORF">A8M32_05345</name>
</gene>
<reference evidence="3" key="1">
    <citation type="submission" date="2016-05" db="EMBL/GenBank/DDBJ databases">
        <authorList>
            <person name="Li Y."/>
        </authorList>
    </citation>
    <scope>NUCLEOTIDE SEQUENCE [LARGE SCALE GENOMIC DNA]</scope>
    <source>
        <strain evidence="3">YIC4027</strain>
    </source>
</reference>
<dbReference type="CDD" id="cd02440">
    <property type="entry name" value="AdoMet_MTases"/>
    <property type="match status" value="1"/>
</dbReference>
<dbReference type="InterPro" id="IPR013216">
    <property type="entry name" value="Methyltransf_11"/>
</dbReference>